<dbReference type="STRING" id="1618408.UU23_C0003G0012"/>
<evidence type="ECO:0000313" key="1">
    <source>
        <dbReference type="EMBL" id="KKR78114.1"/>
    </source>
</evidence>
<dbReference type="AlphaFoldDB" id="A0A0G0TM78"/>
<proteinExistence type="predicted"/>
<evidence type="ECO:0000313" key="2">
    <source>
        <dbReference type="Proteomes" id="UP000034292"/>
    </source>
</evidence>
<dbReference type="EMBL" id="LBZV01000003">
    <property type="protein sequence ID" value="KKR78114.1"/>
    <property type="molecule type" value="Genomic_DNA"/>
</dbReference>
<organism evidence="1 2">
    <name type="scientific">Candidatus Curtissbacteria bacterium GW2011_GWA1_40_9</name>
    <dbReference type="NCBI Taxonomy" id="1618408"/>
    <lineage>
        <taxon>Bacteria</taxon>
        <taxon>Candidatus Curtissiibacteriota</taxon>
    </lineage>
</organism>
<sequence length="142" mass="16624">MRQNIYLGIDGVILTKGVIPALHLDKFLKHINAYFNVFWLSSRCRGSSEVIEKYLSCFLEPTTITLTRAIRPTSFSLDKTEAIDFNKDFFWIEPELFDTEKNMLKKHNKFNSWIKLDLIRSPNQLANLTNSKLLLQNEVWGR</sequence>
<protein>
    <submittedName>
        <fullName evidence="1">Uncharacterized protein</fullName>
    </submittedName>
</protein>
<name>A0A0G0TM78_9BACT</name>
<comment type="caution">
    <text evidence="1">The sequence shown here is derived from an EMBL/GenBank/DDBJ whole genome shotgun (WGS) entry which is preliminary data.</text>
</comment>
<dbReference type="Proteomes" id="UP000034292">
    <property type="component" value="Unassembled WGS sequence"/>
</dbReference>
<accession>A0A0G0TM78</accession>
<gene>
    <name evidence="1" type="ORF">UU23_C0003G0012</name>
</gene>
<reference evidence="1 2" key="1">
    <citation type="journal article" date="2015" name="Nature">
        <title>rRNA introns, odd ribosomes, and small enigmatic genomes across a large radiation of phyla.</title>
        <authorList>
            <person name="Brown C.T."/>
            <person name="Hug L.A."/>
            <person name="Thomas B.C."/>
            <person name="Sharon I."/>
            <person name="Castelle C.J."/>
            <person name="Singh A."/>
            <person name="Wilkins M.J."/>
            <person name="Williams K.H."/>
            <person name="Banfield J.F."/>
        </authorList>
    </citation>
    <scope>NUCLEOTIDE SEQUENCE [LARGE SCALE GENOMIC DNA]</scope>
</reference>